<evidence type="ECO:0000313" key="3">
    <source>
        <dbReference type="Proteomes" id="UP000631300"/>
    </source>
</evidence>
<feature type="compositionally biased region" description="Low complexity" evidence="1">
    <location>
        <begin position="131"/>
        <end position="142"/>
    </location>
</feature>
<dbReference type="RefSeq" id="WP_229805024.1">
    <property type="nucleotide sequence ID" value="NZ_BMXP01000002.1"/>
</dbReference>
<feature type="compositionally biased region" description="Low complexity" evidence="1">
    <location>
        <begin position="112"/>
        <end position="124"/>
    </location>
</feature>
<keyword evidence="3" id="KW-1185">Reference proteome</keyword>
<comment type="caution">
    <text evidence="2">The sequence shown here is derived from an EMBL/GenBank/DDBJ whole genome shotgun (WGS) entry which is preliminary data.</text>
</comment>
<feature type="region of interest" description="Disordered" evidence="1">
    <location>
        <begin position="100"/>
        <end position="158"/>
    </location>
</feature>
<evidence type="ECO:0000313" key="2">
    <source>
        <dbReference type="EMBL" id="GGW81474.1"/>
    </source>
</evidence>
<sequence>MNSNSQYSVPGIRLVMPYLIALLSTLLPVSVQATDPEPVYYQDCAYIEFDDIDNDALTRNEEIALIDENFFAALDRSAECMNSAAATGAGKIGDAAGNAGGGQGAAGGQSGNAGSSGQASGSGSPVPIAEQQQNPQQTTDTTKGIDTQRGTSSGGSSAVCDAVKEGLASATTQAEKEHWQGLAAEYGCQS</sequence>
<feature type="compositionally biased region" description="Polar residues" evidence="1">
    <location>
        <begin position="144"/>
        <end position="156"/>
    </location>
</feature>
<gene>
    <name evidence="2" type="ORF">GCM10007391_13320</name>
</gene>
<evidence type="ECO:0000256" key="1">
    <source>
        <dbReference type="SAM" id="MobiDB-lite"/>
    </source>
</evidence>
<reference evidence="2" key="1">
    <citation type="journal article" date="2014" name="Int. J. Syst. Evol. Microbiol.">
        <title>Complete genome sequence of Corynebacterium casei LMG S-19264T (=DSM 44701T), isolated from a smear-ripened cheese.</title>
        <authorList>
            <consortium name="US DOE Joint Genome Institute (JGI-PGF)"/>
            <person name="Walter F."/>
            <person name="Albersmeier A."/>
            <person name="Kalinowski J."/>
            <person name="Ruckert C."/>
        </authorList>
    </citation>
    <scope>NUCLEOTIDE SEQUENCE</scope>
    <source>
        <strain evidence="2">KCTC 22164</strain>
    </source>
</reference>
<protein>
    <submittedName>
        <fullName evidence="2">Uncharacterized protein</fullName>
    </submittedName>
</protein>
<feature type="compositionally biased region" description="Gly residues" evidence="1">
    <location>
        <begin position="100"/>
        <end position="111"/>
    </location>
</feature>
<reference evidence="2" key="2">
    <citation type="submission" date="2020-09" db="EMBL/GenBank/DDBJ databases">
        <authorList>
            <person name="Sun Q."/>
            <person name="Kim S."/>
        </authorList>
    </citation>
    <scope>NUCLEOTIDE SEQUENCE</scope>
    <source>
        <strain evidence="2">KCTC 22164</strain>
    </source>
</reference>
<proteinExistence type="predicted"/>
<dbReference type="EMBL" id="BMXP01000002">
    <property type="protein sequence ID" value="GGW81474.1"/>
    <property type="molecule type" value="Genomic_DNA"/>
</dbReference>
<accession>A0A918JHB4</accession>
<organism evidence="2 3">
    <name type="scientific">Alteromonas halophila</name>
    <dbReference type="NCBI Taxonomy" id="516698"/>
    <lineage>
        <taxon>Bacteria</taxon>
        <taxon>Pseudomonadati</taxon>
        <taxon>Pseudomonadota</taxon>
        <taxon>Gammaproteobacteria</taxon>
        <taxon>Alteromonadales</taxon>
        <taxon>Alteromonadaceae</taxon>
        <taxon>Alteromonas/Salinimonas group</taxon>
        <taxon>Alteromonas</taxon>
    </lineage>
</organism>
<dbReference type="Proteomes" id="UP000631300">
    <property type="component" value="Unassembled WGS sequence"/>
</dbReference>
<name>A0A918JHB4_9ALTE</name>
<dbReference type="AlphaFoldDB" id="A0A918JHB4"/>